<name>A0A379DB05_9FIRM</name>
<protein>
    <submittedName>
        <fullName evidence="1">Uncharacterized protein</fullName>
    </submittedName>
</protein>
<dbReference type="EMBL" id="UGTH01000001">
    <property type="protein sequence ID" value="SUB74423.1"/>
    <property type="molecule type" value="Genomic_DNA"/>
</dbReference>
<organism evidence="1 2">
    <name type="scientific">Peptoniphilus indolicus</name>
    <dbReference type="NCBI Taxonomy" id="33030"/>
    <lineage>
        <taxon>Bacteria</taxon>
        <taxon>Bacillati</taxon>
        <taxon>Bacillota</taxon>
        <taxon>Tissierellia</taxon>
        <taxon>Tissierellales</taxon>
        <taxon>Peptoniphilaceae</taxon>
        <taxon>Peptoniphilus</taxon>
    </lineage>
</organism>
<evidence type="ECO:0000313" key="1">
    <source>
        <dbReference type="EMBL" id="SUB74423.1"/>
    </source>
</evidence>
<accession>A0A379DB05</accession>
<proteinExistence type="predicted"/>
<dbReference type="RefSeq" id="WP_004822552.1">
    <property type="nucleotide sequence ID" value="NZ_UGTH01000001.1"/>
</dbReference>
<gene>
    <name evidence="1" type="ORF">NCTC11088_00154</name>
</gene>
<dbReference type="AlphaFoldDB" id="A0A379DB05"/>
<sequence>MTFLEAFRLMNAEQFERYGRDFFNARDKEKALRDLQSDFPKDAEKPLLKVLGLYSTSSAGKQ</sequence>
<evidence type="ECO:0000313" key="2">
    <source>
        <dbReference type="Proteomes" id="UP000254777"/>
    </source>
</evidence>
<reference evidence="1 2" key="1">
    <citation type="submission" date="2018-06" db="EMBL/GenBank/DDBJ databases">
        <authorList>
            <consortium name="Pathogen Informatics"/>
            <person name="Doyle S."/>
        </authorList>
    </citation>
    <scope>NUCLEOTIDE SEQUENCE [LARGE SCALE GENOMIC DNA]</scope>
    <source>
        <strain evidence="1 2">NCTC11088</strain>
    </source>
</reference>
<dbReference type="Proteomes" id="UP000254777">
    <property type="component" value="Unassembled WGS sequence"/>
</dbReference>